<dbReference type="InterPro" id="IPR007055">
    <property type="entry name" value="BON_dom"/>
</dbReference>
<dbReference type="EMBL" id="DAAXPA010000027">
    <property type="protein sequence ID" value="HAG1966936.1"/>
    <property type="molecule type" value="Genomic_DNA"/>
</dbReference>
<keyword evidence="2" id="KW-0449">Lipoprotein</keyword>
<proteinExistence type="predicted"/>
<dbReference type="PROSITE" id="PS50914">
    <property type="entry name" value="BON"/>
    <property type="match status" value="2"/>
</dbReference>
<name>A0A759MF21_SALER</name>
<accession>A0A759MF21</accession>
<dbReference type="PANTHER" id="PTHR34606:SF4">
    <property type="entry name" value="OUTER MEMBRANE LIPOPROTEIN DOLP"/>
    <property type="match status" value="1"/>
</dbReference>
<gene>
    <name evidence="2" type="primary">yraP</name>
    <name evidence="2" type="ORF">G8R56_005241</name>
</gene>
<feature type="domain" description="BON" evidence="1">
    <location>
        <begin position="135"/>
        <end position="202"/>
    </location>
</feature>
<feature type="domain" description="BON" evidence="1">
    <location>
        <begin position="58"/>
        <end position="130"/>
    </location>
</feature>
<sequence>MTARFCGENQKIKHLPGILSFFFITLLSGCAPAAVLITSATVTARTAADPRSTGRQIDDGTLALRVSHTISEAGLSPLARVTATVYQGDVLLTGEVPDDATRQVATKAVSSVAGVRHIWNETRTGITISTGQKISDTWLASDIRVKLLLRNDTRLSDVKVITENSEVFLMGLVTPEEGQRVADMVSRVSGVGHVTTAWTLKQ</sequence>
<protein>
    <submittedName>
        <fullName evidence="2">Divisome-associated lipoprotein YraP</fullName>
    </submittedName>
</protein>
<dbReference type="NCBIfam" id="NF008247">
    <property type="entry name" value="PRK11023.1"/>
    <property type="match status" value="1"/>
</dbReference>
<reference evidence="2" key="1">
    <citation type="journal article" date="2018" name="Genome Biol.">
        <title>SKESA: strategic k-mer extension for scrupulous assemblies.</title>
        <authorList>
            <person name="Souvorov A."/>
            <person name="Agarwala R."/>
            <person name="Lipman D.J."/>
        </authorList>
    </citation>
    <scope>NUCLEOTIDE SEQUENCE</scope>
    <source>
        <strain evidence="2">MA.CK_97/00003274</strain>
    </source>
</reference>
<evidence type="ECO:0000313" key="2">
    <source>
        <dbReference type="EMBL" id="HAG1966936.1"/>
    </source>
</evidence>
<dbReference type="PROSITE" id="PS51257">
    <property type="entry name" value="PROKAR_LIPOPROTEIN"/>
    <property type="match status" value="1"/>
</dbReference>
<dbReference type="InterPro" id="IPR051686">
    <property type="entry name" value="Lipoprotein_DolP"/>
</dbReference>
<evidence type="ECO:0000259" key="1">
    <source>
        <dbReference type="PROSITE" id="PS50914"/>
    </source>
</evidence>
<dbReference type="PANTHER" id="PTHR34606">
    <property type="entry name" value="BON DOMAIN-CONTAINING PROTEIN"/>
    <property type="match status" value="1"/>
</dbReference>
<dbReference type="AlphaFoldDB" id="A0A759MF21"/>
<reference evidence="2" key="2">
    <citation type="submission" date="2020-02" db="EMBL/GenBank/DDBJ databases">
        <authorList>
            <consortium name="NCBI Pathogen Detection Project"/>
        </authorList>
    </citation>
    <scope>NUCLEOTIDE SEQUENCE</scope>
    <source>
        <strain evidence="2">MA.CK_97/00003274</strain>
    </source>
</reference>
<dbReference type="Gene3D" id="3.30.1340.30">
    <property type="match status" value="1"/>
</dbReference>
<organism evidence="2">
    <name type="scientific">Salmonella enterica</name>
    <name type="common">Salmonella choleraesuis</name>
    <dbReference type="NCBI Taxonomy" id="28901"/>
    <lineage>
        <taxon>Bacteria</taxon>
        <taxon>Pseudomonadati</taxon>
        <taxon>Pseudomonadota</taxon>
        <taxon>Gammaproteobacteria</taxon>
        <taxon>Enterobacterales</taxon>
        <taxon>Enterobacteriaceae</taxon>
        <taxon>Salmonella</taxon>
    </lineage>
</organism>
<dbReference type="Pfam" id="PF04972">
    <property type="entry name" value="BON"/>
    <property type="match status" value="2"/>
</dbReference>
<comment type="caution">
    <text evidence="2">The sequence shown here is derived from an EMBL/GenBank/DDBJ whole genome shotgun (WGS) entry which is preliminary data.</text>
</comment>